<keyword evidence="1" id="KW-0813">Transport</keyword>
<evidence type="ECO:0000256" key="1">
    <source>
        <dbReference type="RuleBase" id="RU367079"/>
    </source>
</evidence>
<evidence type="ECO:0000313" key="4">
    <source>
        <dbReference type="Proteomes" id="UP001292079"/>
    </source>
</evidence>
<dbReference type="GO" id="GO:0006893">
    <property type="term" value="P:Golgi to plasma membrane transport"/>
    <property type="evidence" value="ECO:0007669"/>
    <property type="project" value="TreeGrafter"/>
</dbReference>
<dbReference type="GO" id="GO:0007268">
    <property type="term" value="P:chemical synaptic transmission"/>
    <property type="evidence" value="ECO:0007669"/>
    <property type="project" value="TreeGrafter"/>
</dbReference>
<sequence>MTQSSYLMAFIRSLMENSSMDIREKKKRQLERDFTETGSALNICLTEKFSDVNKILNTYGLVSQRVRDNKTSVAKIQRDLVECKSLLYCNREELRSLWLELVEQRRCLELVDQVDRLRSTPDALGYLVTARAWSEATQLMVSSNYILESEIASIPAVQTIKTDLALKNKFLIDELKKELNRLLYDKPCILALDMHSRDFPLDKSHSYVIRKSVHSDSDLQNANSLNKVAVTHFVSLPLSDWHNASVNEPVVDANLYKEPRTVATVIARSTASHADESLDQYQTQQQQQQNTSSHSNWIREIVAVTHCLMRLQKLSQYLGDWRPQSYISHIAGTGHAFTAPLILGQGLVGEIHRSIVLKISKTIESRAVAQNDTVPLSEINSPRYLIKLLDLVFDALFMQARACLLVLRTLNSAQQRHIRTSTELEGLTTQYIWSCVQYEVYCILLTHLNNISPAELNELSLSSTKSGLLKLKALISQYNLEGDITGEVDKSNAALDPTQVDLNALMGRKRMGAFNFSSITTSSNSGTTASTATTTTNTTNVGPISSSTSGNIINPKDIQSNISTVTGNAMSNNIGNIGSGNSTTNTSTANQGQSNIVPLFSFSNASHYRGISVYLSESREMSGLPGVETRSGQNVTEKSAPIYPLACRPSGDNILSVYKMVMEFVEAVEWEMIKYTEFSDMNSSSFLQSHILHDDRQLCQLRTQLKYFIENIYLPGKLSSLRNKLQKSLNSPDVLTSVVSHQTERELNLNRPILVIVYIVDQCLNEVRKMCMALPEFTSGCLQIGLTILEDFIAAAWKLYKNVGELEAGGGLTLPSSEWAKDDDVSRFWKKFPSWQRMATHEARLLANNTLMEKTFHKRRHATTTYNNDNTTTTYHNNNNTMNVSSNGIQMKRLDDEKLDDRDKTNEGDTAITPVCAVALGLYTDTTGYNSNNINISTVIPFANDISHNSENAESGLEYMRLHGIIHEREATRLAIAETDQLIHMIRDELPESEKKSDQILPTLRNIQLIKALGRLTESLCWLCYRVLNLDTWTQSSKKYQTKSTSSKEELIIGASHNSTVDYFYNSFVSYAKELNRFSEACLLMTYLEVRIQAFNYFGTLPEGVTYWCPLDDVDVDKYVTDFLLFIEQVKDLSIHTFSRHKFRFIFDGLGDFISQLLLRLIPQIERMNSNGNKKMCRNVYRLQQALATLTETHESDLIRVKQLYELFFLTPESVVNRLMEQGTAFDHTVYANLFHLYRRSHSTYAYSKIQSCIVRLATVTHSGQI</sequence>
<dbReference type="GO" id="GO:0006612">
    <property type="term" value="P:protein targeting to membrane"/>
    <property type="evidence" value="ECO:0007669"/>
    <property type="project" value="UniProtKB-UniRule"/>
</dbReference>
<keyword evidence="1" id="KW-0653">Protein transport</keyword>
<gene>
    <name evidence="3" type="ORF">MN116_006439</name>
</gene>
<protein>
    <recommendedName>
        <fullName evidence="1">Exocyst complex component Sec8</fullName>
    </recommendedName>
</protein>
<comment type="similarity">
    <text evidence="1">Belongs to the SEC8 family.</text>
</comment>
<name>A0AAE1ZCX0_SCHME</name>
<dbReference type="GO" id="GO:0090522">
    <property type="term" value="P:vesicle tethering involved in exocytosis"/>
    <property type="evidence" value="ECO:0007669"/>
    <property type="project" value="UniProtKB-UniRule"/>
</dbReference>
<comment type="caution">
    <text evidence="3">The sequence shown here is derived from an EMBL/GenBank/DDBJ whole genome shotgun (WGS) entry which is preliminary data.</text>
</comment>
<organism evidence="3 4">
    <name type="scientific">Schistosoma mekongi</name>
    <name type="common">Parasitic worm</name>
    <dbReference type="NCBI Taxonomy" id="38744"/>
    <lineage>
        <taxon>Eukaryota</taxon>
        <taxon>Metazoa</taxon>
        <taxon>Spiralia</taxon>
        <taxon>Lophotrochozoa</taxon>
        <taxon>Platyhelminthes</taxon>
        <taxon>Trematoda</taxon>
        <taxon>Digenea</taxon>
        <taxon>Strigeidida</taxon>
        <taxon>Schistosomatoidea</taxon>
        <taxon>Schistosomatidae</taxon>
        <taxon>Schistosoma</taxon>
    </lineage>
</organism>
<dbReference type="GO" id="GO:0032584">
    <property type="term" value="C:growth cone membrane"/>
    <property type="evidence" value="ECO:0007669"/>
    <property type="project" value="TreeGrafter"/>
</dbReference>
<dbReference type="InterPro" id="IPR039682">
    <property type="entry name" value="Sec8/EXOC4"/>
</dbReference>
<accession>A0AAE1ZCX0</accession>
<dbReference type="EMBL" id="JALJAT010000004">
    <property type="protein sequence ID" value="KAK4470932.1"/>
    <property type="molecule type" value="Genomic_DNA"/>
</dbReference>
<dbReference type="PANTHER" id="PTHR14146:SF0">
    <property type="entry name" value="EXOCYST COMPLEX COMPONENT 4"/>
    <property type="match status" value="1"/>
</dbReference>
<feature type="region of interest" description="Disordered" evidence="2">
    <location>
        <begin position="521"/>
        <end position="552"/>
    </location>
</feature>
<evidence type="ECO:0000256" key="2">
    <source>
        <dbReference type="SAM" id="MobiDB-lite"/>
    </source>
</evidence>
<keyword evidence="1" id="KW-0268">Exocytosis</keyword>
<keyword evidence="4" id="KW-1185">Reference proteome</keyword>
<feature type="region of interest" description="Disordered" evidence="2">
    <location>
        <begin position="865"/>
        <end position="885"/>
    </location>
</feature>
<dbReference type="GO" id="GO:0015031">
    <property type="term" value="P:protein transport"/>
    <property type="evidence" value="ECO:0007669"/>
    <property type="project" value="UniProtKB-KW"/>
</dbReference>
<reference evidence="3" key="2">
    <citation type="journal article" date="2023" name="Infect Dis Poverty">
        <title>Chromosome-scale genome of the human blood fluke Schistosoma mekongi and its implications for public health.</title>
        <authorList>
            <person name="Zhou M."/>
            <person name="Xu L."/>
            <person name="Xu D."/>
            <person name="Chen W."/>
            <person name="Khan J."/>
            <person name="Hu Y."/>
            <person name="Huang H."/>
            <person name="Wei H."/>
            <person name="Zhang Y."/>
            <person name="Chusongsang P."/>
            <person name="Tanasarnprasert K."/>
            <person name="Hu X."/>
            <person name="Limpanont Y."/>
            <person name="Lv Z."/>
        </authorList>
    </citation>
    <scope>NUCLEOTIDE SEQUENCE</scope>
    <source>
        <strain evidence="3">LV_2022a</strain>
    </source>
</reference>
<dbReference type="GO" id="GO:0045202">
    <property type="term" value="C:synapse"/>
    <property type="evidence" value="ECO:0007669"/>
    <property type="project" value="TreeGrafter"/>
</dbReference>
<feature type="compositionally biased region" description="Polar residues" evidence="2">
    <location>
        <begin position="541"/>
        <end position="552"/>
    </location>
</feature>
<dbReference type="AlphaFoldDB" id="A0AAE1ZCX0"/>
<feature type="compositionally biased region" description="Low complexity" evidence="2">
    <location>
        <begin position="865"/>
        <end position="883"/>
    </location>
</feature>
<comment type="function">
    <text evidence="1">Component of the exocyst complex involved in the docking of exocytic vesicles with fusion sites on the plasma membrane.</text>
</comment>
<reference evidence="3" key="1">
    <citation type="submission" date="2022-04" db="EMBL/GenBank/DDBJ databases">
        <authorList>
            <person name="Xu L."/>
            <person name="Lv Z."/>
        </authorList>
    </citation>
    <scope>NUCLEOTIDE SEQUENCE</scope>
    <source>
        <strain evidence="3">LV_2022a</strain>
    </source>
</reference>
<dbReference type="GO" id="GO:0000145">
    <property type="term" value="C:exocyst"/>
    <property type="evidence" value="ECO:0007669"/>
    <property type="project" value="UniProtKB-UniRule"/>
</dbReference>
<dbReference type="Proteomes" id="UP001292079">
    <property type="component" value="Unassembled WGS sequence"/>
</dbReference>
<evidence type="ECO:0000313" key="3">
    <source>
        <dbReference type="EMBL" id="KAK4470932.1"/>
    </source>
</evidence>
<proteinExistence type="inferred from homology"/>
<dbReference type="PANTHER" id="PTHR14146">
    <property type="entry name" value="EXOCYST COMPLEX COMPONENT 4"/>
    <property type="match status" value="1"/>
</dbReference>
<feature type="compositionally biased region" description="Low complexity" evidence="2">
    <location>
        <begin position="521"/>
        <end position="540"/>
    </location>
</feature>